<feature type="region of interest" description="Disordered" evidence="2">
    <location>
        <begin position="1"/>
        <end position="27"/>
    </location>
</feature>
<evidence type="ECO:0000313" key="3">
    <source>
        <dbReference type="EMBL" id="XCH31987.1"/>
    </source>
</evidence>
<evidence type="ECO:0000256" key="2">
    <source>
        <dbReference type="SAM" id="MobiDB-lite"/>
    </source>
</evidence>
<feature type="coiled-coil region" evidence="1">
    <location>
        <begin position="258"/>
        <end position="299"/>
    </location>
</feature>
<dbReference type="RefSeq" id="WP_353709411.1">
    <property type="nucleotide sequence ID" value="NZ_CP159290.1"/>
</dbReference>
<evidence type="ECO:0000256" key="1">
    <source>
        <dbReference type="SAM" id="Coils"/>
    </source>
</evidence>
<organism evidence="3">
    <name type="scientific">Cellulosimicrobium sp. ES-005</name>
    <dbReference type="NCBI Taxonomy" id="3163031"/>
    <lineage>
        <taxon>Bacteria</taxon>
        <taxon>Bacillati</taxon>
        <taxon>Actinomycetota</taxon>
        <taxon>Actinomycetes</taxon>
        <taxon>Micrococcales</taxon>
        <taxon>Promicromonosporaceae</taxon>
        <taxon>Cellulosimicrobium</taxon>
    </lineage>
</organism>
<protein>
    <submittedName>
        <fullName evidence="3">Uncharacterized protein</fullName>
    </submittedName>
</protein>
<sequence>MEPTASPTSAALQADPPPATSTGRASDTAATTIEQLVRLAFDSSAKPVHAPLDLRSIVHDTSDATLDDDRALVRRLARSDTFLQGPWRLLLSLARSSLSETGPMYRQVLGLSAEALLTSPVFAGLAGRLETPSPGRPVTAVDVKTAANDVRAEDLGLKPRSLTPRDREKLRTAAVSCFLLYRVLGHRWTLDQVVDEAIDARLWRRDPKMSPGSATAVLLSARGASNGVLVDYVATRHNEAEEAVRESRASAAQQARRAARAEQLERDLRADVARSEETSAALRARVAELEAEVAVERRNRVADTSIHTDDYEQLRTRTFRNLTVQVQLLSDGLAALREGVHDVADEYMERALDAIRNEADRLAELGKAGR</sequence>
<dbReference type="AlphaFoldDB" id="A0AAU8G5U4"/>
<proteinExistence type="predicted"/>
<feature type="compositionally biased region" description="Polar residues" evidence="2">
    <location>
        <begin position="1"/>
        <end position="11"/>
    </location>
</feature>
<gene>
    <name evidence="3" type="ORF">ABRQ22_10045</name>
</gene>
<reference evidence="3" key="1">
    <citation type="submission" date="2024-06" db="EMBL/GenBank/DDBJ databases">
        <title>Complete genome sequence of the cellulolytic actinobacterium, Cellulosimicrobium ES-005.</title>
        <authorList>
            <person name="Matthews C.T."/>
            <person name="Underwood K.D."/>
            <person name="Ghanchi K.M."/>
            <person name="Fields S.D."/>
            <person name="Gardner S.G."/>
        </authorList>
    </citation>
    <scope>NUCLEOTIDE SEQUENCE</scope>
    <source>
        <strain evidence="3">ES-005</strain>
    </source>
</reference>
<name>A0AAU8G5U4_9MICO</name>
<accession>A0AAU8G5U4</accession>
<dbReference type="EMBL" id="CP159290">
    <property type="protein sequence ID" value="XCH31987.1"/>
    <property type="molecule type" value="Genomic_DNA"/>
</dbReference>
<keyword evidence="1" id="KW-0175">Coiled coil</keyword>